<protein>
    <submittedName>
        <fullName evidence="1">Uncharacterized protein</fullName>
    </submittedName>
</protein>
<reference evidence="1" key="1">
    <citation type="submission" date="2018-06" db="EMBL/GenBank/DDBJ databases">
        <authorList>
            <person name="Zhirakovskaya E."/>
        </authorList>
    </citation>
    <scope>NUCLEOTIDE SEQUENCE</scope>
</reference>
<organism evidence="1">
    <name type="scientific">hydrothermal vent metagenome</name>
    <dbReference type="NCBI Taxonomy" id="652676"/>
    <lineage>
        <taxon>unclassified sequences</taxon>
        <taxon>metagenomes</taxon>
        <taxon>ecological metagenomes</taxon>
    </lineage>
</organism>
<dbReference type="EMBL" id="UOFO01000078">
    <property type="protein sequence ID" value="VAW85744.1"/>
    <property type="molecule type" value="Genomic_DNA"/>
</dbReference>
<dbReference type="AlphaFoldDB" id="A0A3B0ZWC2"/>
<accession>A0A3B0ZWC2</accession>
<gene>
    <name evidence="1" type="ORF">MNBD_GAMMA16-91</name>
</gene>
<evidence type="ECO:0000313" key="1">
    <source>
        <dbReference type="EMBL" id="VAW85744.1"/>
    </source>
</evidence>
<proteinExistence type="predicted"/>
<sequence length="605" mass="66412">MKGPVLLLAAGVILLVAVTGNMYFNQDSVTPTVVEKPASPPASTKQKPVPGSLKYVPEDTFLFAGGVESYSVDDLVAMLKSQESISDTSIEELQKEIINNEGMPTGMKMLMSTLFEFSSSMKNPENFTTRLGLIDEIDSAIYTVGMLPVVRLKIENTDNFNTFIQDIEKKTNIQVIEKNFKGISYRSYPFDTPDTQNPSEMSLIIAVHDNYAIFSIEASFEREHYLSLILGIDKPEKALSDSSRLENISKKHNLHPAYLGFIDHVILTKAITNSSQNSFGRMFNYLVDKNTLDKDKTFATVRTASCQKELVAIAQNWPRTIMGYTKISLDTTPMRMDSRILLESNNKDMLEQLQSLRGFIPAVLSDEKYRALLSLALGLNVDALLPFITKMTADLTTIPYSCEPLKEMQMAIADNQQSPAVAMASMVLSGVKGLSLSLLDIDFVVSDEGSKPDIKSVDALVTISANDPSALLSKALAMAPAPFNTLQVPADGQAVDFPIPMSLPFELQPKIAIKGKNIVVYAGGNGETAALQLATENLSDNGLFALNIGYEKYSKVFNSALGMLGNLDEEQTEIFQSMGHFNADMSFLIDVNEHGPVMDAKITIH</sequence>
<name>A0A3B0ZWC2_9ZZZZ</name>